<name>A0AA41X668_9BACI</name>
<sequence>MDLFKRVKNLMKAPEPPRPERSILTLMPGDIVEVSLVTYEVIGKADWRERREMFLTLRDGNIIRYLKVEQREKLYYKLFAPIDGRLDSADIPTTIELEDIVYHLEEQYAGHVLILGHTPFPASGEQHVWDFQSDQRKLLRIEWQAGKMMMYEGEAVLPADVQVIRAT</sequence>
<dbReference type="Proteomes" id="UP001156102">
    <property type="component" value="Unassembled WGS sequence"/>
</dbReference>
<dbReference type="InterPro" id="IPR025235">
    <property type="entry name" value="DUF4178"/>
</dbReference>
<gene>
    <name evidence="2" type="ORF">NK662_12905</name>
</gene>
<evidence type="ECO:0000259" key="1">
    <source>
        <dbReference type="Pfam" id="PF13785"/>
    </source>
</evidence>
<accession>A0AA41X668</accession>
<feature type="domain" description="DUF4178" evidence="1">
    <location>
        <begin position="28"/>
        <end position="158"/>
    </location>
</feature>
<evidence type="ECO:0000313" key="2">
    <source>
        <dbReference type="EMBL" id="MCP8969427.1"/>
    </source>
</evidence>
<organism evidence="2 3">
    <name type="scientific">Ectobacillus ponti</name>
    <dbReference type="NCBI Taxonomy" id="2961894"/>
    <lineage>
        <taxon>Bacteria</taxon>
        <taxon>Bacillati</taxon>
        <taxon>Bacillota</taxon>
        <taxon>Bacilli</taxon>
        <taxon>Bacillales</taxon>
        <taxon>Bacillaceae</taxon>
        <taxon>Ectobacillus</taxon>
    </lineage>
</organism>
<dbReference type="Pfam" id="PF13785">
    <property type="entry name" value="DUF4178"/>
    <property type="match status" value="1"/>
</dbReference>
<proteinExistence type="predicted"/>
<dbReference type="EMBL" id="JANCLT010000006">
    <property type="protein sequence ID" value="MCP8969427.1"/>
    <property type="molecule type" value="Genomic_DNA"/>
</dbReference>
<evidence type="ECO:0000313" key="3">
    <source>
        <dbReference type="Proteomes" id="UP001156102"/>
    </source>
</evidence>
<comment type="caution">
    <text evidence="2">The sequence shown here is derived from an EMBL/GenBank/DDBJ whole genome shotgun (WGS) entry which is preliminary data.</text>
</comment>
<dbReference type="AlphaFoldDB" id="A0AA41X668"/>
<dbReference type="RefSeq" id="WP_254759349.1">
    <property type="nucleotide sequence ID" value="NZ_JANCLT010000006.1"/>
</dbReference>
<reference evidence="2" key="1">
    <citation type="submission" date="2022-07" db="EMBL/GenBank/DDBJ databases">
        <authorList>
            <person name="Li W.-J."/>
            <person name="Deng Q.-Q."/>
        </authorList>
    </citation>
    <scope>NUCLEOTIDE SEQUENCE</scope>
    <source>
        <strain evidence="2">SYSU M60031</strain>
    </source>
</reference>
<protein>
    <submittedName>
        <fullName evidence="2">DUF4178 domain-containing protein</fullName>
    </submittedName>
</protein>
<keyword evidence="3" id="KW-1185">Reference proteome</keyword>